<accession>A0A511X0Y6</accession>
<evidence type="ECO:0000313" key="2">
    <source>
        <dbReference type="Proteomes" id="UP000321400"/>
    </source>
</evidence>
<dbReference type="EMBL" id="BJYE01000009">
    <property type="protein sequence ID" value="GEN56560.1"/>
    <property type="molecule type" value="Genomic_DNA"/>
</dbReference>
<name>A0A511X0Y6_9BACI</name>
<proteinExistence type="predicted"/>
<reference evidence="1 2" key="1">
    <citation type="submission" date="2019-07" db="EMBL/GenBank/DDBJ databases">
        <title>Whole genome shotgun sequence of Halolactibacillus alkaliphilus NBRC 103919.</title>
        <authorList>
            <person name="Hosoyama A."/>
            <person name="Uohara A."/>
            <person name="Ohji S."/>
            <person name="Ichikawa N."/>
        </authorList>
    </citation>
    <scope>NUCLEOTIDE SEQUENCE [LARGE SCALE GENOMIC DNA]</scope>
    <source>
        <strain evidence="1 2">NBRC 103919</strain>
    </source>
</reference>
<dbReference type="RefSeq" id="WP_170243664.1">
    <property type="nucleotide sequence ID" value="NZ_BJYE01000009.1"/>
</dbReference>
<protein>
    <submittedName>
        <fullName evidence="1">Uncharacterized protein</fullName>
    </submittedName>
</protein>
<dbReference type="Proteomes" id="UP000321400">
    <property type="component" value="Unassembled WGS sequence"/>
</dbReference>
<evidence type="ECO:0000313" key="1">
    <source>
        <dbReference type="EMBL" id="GEN56560.1"/>
    </source>
</evidence>
<dbReference type="AlphaFoldDB" id="A0A511X0Y6"/>
<dbReference type="STRING" id="442899.SAMN05720591_10870"/>
<keyword evidence="2" id="KW-1185">Reference proteome</keyword>
<sequence>MCDDTLQQTQFIRGFTIQPSKLDGLVYQLKQLGVKAEIVTFKNKEKGRDN</sequence>
<comment type="caution">
    <text evidence="1">The sequence shown here is derived from an EMBL/GenBank/DDBJ whole genome shotgun (WGS) entry which is preliminary data.</text>
</comment>
<gene>
    <name evidence="1" type="ORF">HAL01_10240</name>
</gene>
<organism evidence="1 2">
    <name type="scientific">Halolactibacillus alkaliphilus</name>
    <dbReference type="NCBI Taxonomy" id="442899"/>
    <lineage>
        <taxon>Bacteria</taxon>
        <taxon>Bacillati</taxon>
        <taxon>Bacillota</taxon>
        <taxon>Bacilli</taxon>
        <taxon>Bacillales</taxon>
        <taxon>Bacillaceae</taxon>
        <taxon>Halolactibacillus</taxon>
    </lineage>
</organism>